<dbReference type="GO" id="GO:0033179">
    <property type="term" value="C:proton-transporting V-type ATPase, V0 domain"/>
    <property type="evidence" value="ECO:0007669"/>
    <property type="project" value="InterPro"/>
</dbReference>
<evidence type="ECO:0000256" key="3">
    <source>
        <dbReference type="ARBA" id="ARBA00022781"/>
    </source>
</evidence>
<dbReference type="PANTHER" id="PTHR11028">
    <property type="entry name" value="VACUOLAR ATP SYNTHASE SUBUNIT AC39"/>
    <property type="match status" value="1"/>
</dbReference>
<evidence type="ECO:0000313" key="6">
    <source>
        <dbReference type="EMBL" id="JAT78615.1"/>
    </source>
</evidence>
<comment type="subunit">
    <text evidence="5">V-ATPase is a heteromultimeric enzyme made up of two complexes: the ATP-hydrolytic V1 complex and the proton translocation V0 complex.</text>
</comment>
<evidence type="ECO:0000256" key="4">
    <source>
        <dbReference type="ARBA" id="ARBA00023065"/>
    </source>
</evidence>
<evidence type="ECO:0000256" key="1">
    <source>
        <dbReference type="ARBA" id="ARBA00006709"/>
    </source>
</evidence>
<dbReference type="InterPro" id="IPR035067">
    <property type="entry name" value="V-type_ATPase_csu/dsu"/>
</dbReference>
<keyword evidence="2 5" id="KW-0813">Transport</keyword>
<name>A0A1D2AI68_AUXPR</name>
<dbReference type="InterPro" id="IPR036079">
    <property type="entry name" value="ATPase_csu/dsu_sf"/>
</dbReference>
<dbReference type="Pfam" id="PF01992">
    <property type="entry name" value="vATP-synt_AC39"/>
    <property type="match status" value="1"/>
</dbReference>
<protein>
    <recommendedName>
        <fullName evidence="5">V-type proton ATPase subunit</fullName>
    </recommendedName>
</protein>
<gene>
    <name evidence="6" type="ORF">g.35656</name>
</gene>
<dbReference type="InterPro" id="IPR016727">
    <property type="entry name" value="ATPase_V0-cplx_dsu"/>
</dbReference>
<dbReference type="InterPro" id="IPR044911">
    <property type="entry name" value="V-type_ATPase_csu/dsu_dom_3"/>
</dbReference>
<accession>A0A1D2AI68</accession>
<dbReference type="EMBL" id="GDKF01000007">
    <property type="protein sequence ID" value="JAT78615.1"/>
    <property type="molecule type" value="Transcribed_RNA"/>
</dbReference>
<proteinExistence type="inferred from homology"/>
<dbReference type="PIRSF" id="PIRSF018497">
    <property type="entry name" value="V-ATP_synth_D"/>
    <property type="match status" value="1"/>
</dbReference>
<dbReference type="FunFam" id="1.10.132.50:FF:000002">
    <property type="entry name" value="V-type proton ATPase subunit"/>
    <property type="match status" value="1"/>
</dbReference>
<keyword evidence="3 5" id="KW-0375">Hydrogen ion transport</keyword>
<sequence>MSTAEMCLFNVKDGFLEGVVRGYKLGLLTAADYNNLSQCENLEDIKLYLTGTDYAQYVSNEAGPLHTTTLVECCTRKLVDDWEYLRQNASEPLGTFLDYCTFGHMIDNIVLIVTGTLHERDVQELLDKCNPLGVFDAIATLAVAQNMRDLYRLVLVDTPLAPYFSEHLTSEDLDEMNIEVLRNTLYKAYLDDFAGLCGRLGGATHQVMGDLLAFEADRRALNITLNSIGTELTRDDRRRLYANFGLLYPNGQNELALAEDFDQIRAAMEKCPPYQAIFSKLGAGESVMLDKVLYEEEAKRAMQTFEQQFHYGVFYSYMRLREQEIRNIMWIAECVAQGQKGRINDGIVPLF</sequence>
<organism evidence="6">
    <name type="scientific">Auxenochlorella protothecoides</name>
    <name type="common">Green microalga</name>
    <name type="synonym">Chlorella protothecoides</name>
    <dbReference type="NCBI Taxonomy" id="3075"/>
    <lineage>
        <taxon>Eukaryota</taxon>
        <taxon>Viridiplantae</taxon>
        <taxon>Chlorophyta</taxon>
        <taxon>core chlorophytes</taxon>
        <taxon>Trebouxiophyceae</taxon>
        <taxon>Chlorellales</taxon>
        <taxon>Chlorellaceae</taxon>
        <taxon>Auxenochlorella</taxon>
    </lineage>
</organism>
<dbReference type="SUPFAM" id="SSF103486">
    <property type="entry name" value="V-type ATP synthase subunit C"/>
    <property type="match status" value="1"/>
</dbReference>
<dbReference type="InterPro" id="IPR002843">
    <property type="entry name" value="ATPase_V0-cplx_csu/dsu"/>
</dbReference>
<dbReference type="Gene3D" id="1.10.132.50">
    <property type="entry name" value="ATP synthase (C/AC39) subunit, domain 3"/>
    <property type="match status" value="1"/>
</dbReference>
<dbReference type="Gene3D" id="1.20.1690.10">
    <property type="entry name" value="V-type ATP synthase subunit C domain"/>
    <property type="match status" value="2"/>
</dbReference>
<dbReference type="FunFam" id="1.20.1690.10:FF:000003">
    <property type="entry name" value="V-type proton ATPase subunit"/>
    <property type="match status" value="1"/>
</dbReference>
<comment type="similarity">
    <text evidence="1 5">Belongs to the V-ATPase V0D/AC39 subunit family.</text>
</comment>
<keyword evidence="4 5" id="KW-0406">Ion transport</keyword>
<dbReference type="GO" id="GO:0046961">
    <property type="term" value="F:proton-transporting ATPase activity, rotational mechanism"/>
    <property type="evidence" value="ECO:0007669"/>
    <property type="project" value="InterPro"/>
</dbReference>
<evidence type="ECO:0000256" key="5">
    <source>
        <dbReference type="PIRNR" id="PIRNR018497"/>
    </source>
</evidence>
<dbReference type="AlphaFoldDB" id="A0A1D2AI68"/>
<reference evidence="6" key="1">
    <citation type="submission" date="2015-08" db="EMBL/GenBank/DDBJ databases">
        <authorList>
            <person name="Babu N.S."/>
            <person name="Beckwith C.J."/>
            <person name="Beseler K.G."/>
            <person name="Brison A."/>
            <person name="Carone J.V."/>
            <person name="Caskin T.P."/>
            <person name="Diamond M."/>
            <person name="Durham M.E."/>
            <person name="Foxe J.M."/>
            <person name="Go M."/>
            <person name="Henderson B.A."/>
            <person name="Jones I.B."/>
            <person name="McGettigan J.A."/>
            <person name="Micheletti S.J."/>
            <person name="Nasrallah M.E."/>
            <person name="Ortiz D."/>
            <person name="Piller C.R."/>
            <person name="Privatt S.R."/>
            <person name="Schneider S.L."/>
            <person name="Sharp S."/>
            <person name="Smith T.C."/>
            <person name="Stanton J.D."/>
            <person name="Ullery H.E."/>
            <person name="Wilson R.J."/>
            <person name="Serrano M.G."/>
            <person name="Buck G."/>
            <person name="Lee V."/>
            <person name="Wang Y."/>
            <person name="Carvalho R."/>
            <person name="Voegtly L."/>
            <person name="Shi R."/>
            <person name="Duckworth R."/>
            <person name="Johnson A."/>
            <person name="Loviza R."/>
            <person name="Walstead R."/>
            <person name="Shah Z."/>
            <person name="Kiflezghi M."/>
            <person name="Wade K."/>
            <person name="Ball S.L."/>
            <person name="Bradley K.W."/>
            <person name="Asai D.J."/>
            <person name="Bowman C.A."/>
            <person name="Russell D.A."/>
            <person name="Pope W.H."/>
            <person name="Jacobs-Sera D."/>
            <person name="Hendrix R.W."/>
            <person name="Hatfull G.F."/>
        </authorList>
    </citation>
    <scope>NUCLEOTIDE SEQUENCE</scope>
</reference>
<comment type="function">
    <text evidence="5">Subunit of the V0 complex of vacuolar(H+)-ATPase (V-ATPase), a multisubunit enzyme composed of a peripheral complex (V1) that hydrolyzes ATP and a membrane integral complex (V0) that translocates protons. V-ATPase is responsible for acidifying and maintaining the pH of intracellular compartments and in some cell types, is targeted to the plasma membrane, where it is responsible for acidifying the extracellular environment.</text>
</comment>
<evidence type="ECO:0000256" key="2">
    <source>
        <dbReference type="ARBA" id="ARBA00022448"/>
    </source>
</evidence>